<dbReference type="InterPro" id="IPR021416">
    <property type="entry name" value="DUF3048_N"/>
</dbReference>
<comment type="caution">
    <text evidence="4">The sequence shown here is derived from an EMBL/GenBank/DDBJ whole genome shotgun (WGS) entry which is preliminary data.</text>
</comment>
<accession>A0A0M0KBF9</accession>
<dbReference type="PROSITE" id="PS51257">
    <property type="entry name" value="PROKAR_LIPOPROTEIN"/>
    <property type="match status" value="1"/>
</dbReference>
<feature type="domain" description="DUF3048" evidence="2">
    <location>
        <begin position="51"/>
        <end position="191"/>
    </location>
</feature>
<dbReference type="Gene3D" id="3.50.90.10">
    <property type="entry name" value="YerB-like"/>
    <property type="match status" value="1"/>
</dbReference>
<reference evidence="4" key="1">
    <citation type="submission" date="2015-08" db="EMBL/GenBank/DDBJ databases">
        <title>Complete DNA Sequence of Pseudomonas syringae pv. actinidiae, the Causal Agent of Kiwifruit Canker Disease.</title>
        <authorList>
            <person name="Rikkerink E.H.A."/>
            <person name="Fineran P.C."/>
        </authorList>
    </citation>
    <scope>NUCLEOTIDE SEQUENCE</scope>
    <source>
        <strain evidence="4">DSM 13666</strain>
    </source>
</reference>
<dbReference type="PATRIC" id="fig|136160.3.peg.3652"/>
<evidence type="ECO:0000259" key="2">
    <source>
        <dbReference type="Pfam" id="PF11258"/>
    </source>
</evidence>
<evidence type="ECO:0000313" key="4">
    <source>
        <dbReference type="EMBL" id="KOO36176.1"/>
    </source>
</evidence>
<dbReference type="EMBL" id="LILD01000014">
    <property type="protein sequence ID" value="KOO36176.1"/>
    <property type="molecule type" value="Genomic_DNA"/>
</dbReference>
<dbReference type="InterPro" id="IPR035328">
    <property type="entry name" value="DUF3048_C"/>
</dbReference>
<dbReference type="SUPFAM" id="SSF159774">
    <property type="entry name" value="YerB-like"/>
    <property type="match status" value="1"/>
</dbReference>
<gene>
    <name evidence="4" type="ORF">AMD02_18455</name>
</gene>
<protein>
    <submittedName>
        <fullName evidence="4">Lipoprotein YerB</fullName>
    </submittedName>
</protein>
<dbReference type="InterPro" id="IPR023158">
    <property type="entry name" value="YerB-like_sf"/>
</dbReference>
<feature type="domain" description="DUF3048" evidence="3">
    <location>
        <begin position="218"/>
        <end position="325"/>
    </location>
</feature>
<feature type="signal peptide" evidence="1">
    <location>
        <begin position="1"/>
        <end position="18"/>
    </location>
</feature>
<keyword evidence="1" id="KW-0732">Signal</keyword>
<feature type="chain" id="PRO_5044367095" evidence="1">
    <location>
        <begin position="19"/>
        <end position="352"/>
    </location>
</feature>
<keyword evidence="4" id="KW-0449">Lipoprotein</keyword>
<proteinExistence type="predicted"/>
<evidence type="ECO:0000256" key="1">
    <source>
        <dbReference type="SAM" id="SignalP"/>
    </source>
</evidence>
<dbReference type="GeneID" id="87596209"/>
<name>A0A0M0KBF9_ALKHA</name>
<dbReference type="Pfam" id="PF11258">
    <property type="entry name" value="DUF3048"/>
    <property type="match status" value="1"/>
</dbReference>
<organism evidence="4">
    <name type="scientific">Halalkalibacterium halodurans</name>
    <name type="common">Bacillus halodurans</name>
    <dbReference type="NCBI Taxonomy" id="86665"/>
    <lineage>
        <taxon>Bacteria</taxon>
        <taxon>Bacillati</taxon>
        <taxon>Bacillota</taxon>
        <taxon>Bacilli</taxon>
        <taxon>Bacillales</taxon>
        <taxon>Bacillaceae</taxon>
        <taxon>Halalkalibacterium (ex Joshi et al. 2022)</taxon>
    </lineage>
</organism>
<sequence length="352" mass="39470">MKKIILLLFLLSATVVLLVGCGGDEELEAHDNVPMKEEGDVEEASTITYPLTGEVAKEQVNRRVIGVTINNHPEARPHSGIQAADLVYEVLSEGEVTRLVALFHSEYPERVGSVRSSRPYHIELVQGYGGLLVTHGWSPEAEQLLKAGRADYLNGLFHDGTLFQRSPDRKAPHNSYITFANIQKGLTDKGYTLEGDVAPFRFYEEGTEMEGLAIDELTINYFDRNRVTYRIQSESGEMTRYNEELQTIDLDTRKPVEVSNLFVVETDHRVLDDQGRREINLTSGGRGLLLQGGRLQFVEWKNENGRILPVQNGEIVPFLSGQTWINIVPTSPGLDKMVEWNNDEKGVTDDAN</sequence>
<dbReference type="RefSeq" id="WP_053432412.1">
    <property type="nucleotide sequence ID" value="NZ_CP040441.1"/>
</dbReference>
<dbReference type="AlphaFoldDB" id="A0A0M0KBF9"/>
<evidence type="ECO:0000259" key="3">
    <source>
        <dbReference type="Pfam" id="PF17479"/>
    </source>
</evidence>
<dbReference type="Pfam" id="PF17479">
    <property type="entry name" value="DUF3048_C"/>
    <property type="match status" value="1"/>
</dbReference>